<reference evidence="2" key="1">
    <citation type="submission" date="2016-01" db="EMBL/GenBank/DDBJ databases">
        <authorList>
            <person name="Peeters C."/>
        </authorList>
    </citation>
    <scope>NUCLEOTIDE SEQUENCE [LARGE SCALE GENOMIC DNA]</scope>
    <source>
        <strain evidence="2">LMG 22934</strain>
    </source>
</reference>
<evidence type="ECO:0008006" key="4">
    <source>
        <dbReference type="Google" id="ProtNLM"/>
    </source>
</evidence>
<keyword evidence="1" id="KW-0732">Signal</keyword>
<gene>
    <name evidence="2" type="ORF">AWB65_01220</name>
</gene>
<evidence type="ECO:0000313" key="3">
    <source>
        <dbReference type="Proteomes" id="UP000054977"/>
    </source>
</evidence>
<name>A0A158FS43_9BURK</name>
<dbReference type="RefSeq" id="WP_087666268.1">
    <property type="nucleotide sequence ID" value="NZ_FCNW02000003.1"/>
</dbReference>
<organism evidence="2 3">
    <name type="scientific">Caballeronia humi</name>
    <dbReference type="NCBI Taxonomy" id="326474"/>
    <lineage>
        <taxon>Bacteria</taxon>
        <taxon>Pseudomonadati</taxon>
        <taxon>Pseudomonadota</taxon>
        <taxon>Betaproteobacteria</taxon>
        <taxon>Burkholderiales</taxon>
        <taxon>Burkholderiaceae</taxon>
        <taxon>Caballeronia</taxon>
    </lineage>
</organism>
<proteinExistence type="predicted"/>
<feature type="signal peptide" evidence="1">
    <location>
        <begin position="1"/>
        <end position="23"/>
    </location>
</feature>
<accession>A0A158FS43</accession>
<evidence type="ECO:0000256" key="1">
    <source>
        <dbReference type="SAM" id="SignalP"/>
    </source>
</evidence>
<sequence length="68" mass="7108">MKKLLLTASLLAFASSFAASAFARDDGPRFASDLLDTLVAQHADASRYIKDRQAPAKADAAQAPGATN</sequence>
<dbReference type="EMBL" id="FCNW02000003">
    <property type="protein sequence ID" value="SAL22666.1"/>
    <property type="molecule type" value="Genomic_DNA"/>
</dbReference>
<dbReference type="Proteomes" id="UP000054977">
    <property type="component" value="Unassembled WGS sequence"/>
</dbReference>
<feature type="chain" id="PRO_5011115647" description="Secreted protein" evidence="1">
    <location>
        <begin position="24"/>
        <end position="68"/>
    </location>
</feature>
<comment type="caution">
    <text evidence="2">The sequence shown here is derived from an EMBL/GenBank/DDBJ whole genome shotgun (WGS) entry which is preliminary data.</text>
</comment>
<protein>
    <recommendedName>
        <fullName evidence="4">Secreted protein</fullName>
    </recommendedName>
</protein>
<evidence type="ECO:0000313" key="2">
    <source>
        <dbReference type="EMBL" id="SAL22666.1"/>
    </source>
</evidence>
<dbReference type="AlphaFoldDB" id="A0A158FS43"/>
<keyword evidence="3" id="KW-1185">Reference proteome</keyword>